<dbReference type="SUPFAM" id="SSF143120">
    <property type="entry name" value="YefM-like"/>
    <property type="match status" value="1"/>
</dbReference>
<evidence type="ECO:0000256" key="1">
    <source>
        <dbReference type="ARBA" id="ARBA00009981"/>
    </source>
</evidence>
<reference evidence="2" key="1">
    <citation type="submission" date="2013-08" db="EMBL/GenBank/DDBJ databases">
        <authorList>
            <person name="Mendez C."/>
            <person name="Richter M."/>
            <person name="Ferrer M."/>
            <person name="Sanchez J."/>
        </authorList>
    </citation>
    <scope>NUCLEOTIDE SEQUENCE</scope>
</reference>
<protein>
    <submittedName>
        <fullName evidence="2">Prevent-host-death family protein</fullName>
    </submittedName>
</protein>
<dbReference type="InterPro" id="IPR036165">
    <property type="entry name" value="YefM-like_sf"/>
</dbReference>
<dbReference type="NCBIfam" id="TIGR01552">
    <property type="entry name" value="phd_fam"/>
    <property type="match status" value="1"/>
</dbReference>
<comment type="similarity">
    <text evidence="1">Belongs to the phD/YefM antitoxin family.</text>
</comment>
<dbReference type="EMBL" id="AUZX01007561">
    <property type="protein sequence ID" value="EQD58927.1"/>
    <property type="molecule type" value="Genomic_DNA"/>
</dbReference>
<gene>
    <name evidence="2" type="ORF">B1A_10610</name>
</gene>
<dbReference type="Pfam" id="PF02604">
    <property type="entry name" value="PhdYeFM_antitox"/>
    <property type="match status" value="1"/>
</dbReference>
<sequence length="95" mass="10742">MIDLRDVRSVTDFQRNAKEYVGRLKDSKTPLVLTVNGRAELVVQDAASYQELLNRLEELETVAAIRIGLQDARQGRVQPARKALKRLGNKLGIQR</sequence>
<organism evidence="2">
    <name type="scientific">mine drainage metagenome</name>
    <dbReference type="NCBI Taxonomy" id="410659"/>
    <lineage>
        <taxon>unclassified sequences</taxon>
        <taxon>metagenomes</taxon>
        <taxon>ecological metagenomes</taxon>
    </lineage>
</organism>
<dbReference type="InterPro" id="IPR006442">
    <property type="entry name" value="Antitoxin_Phd/YefM"/>
</dbReference>
<proteinExistence type="inferred from homology"/>
<reference evidence="2" key="2">
    <citation type="journal article" date="2014" name="ISME J.">
        <title>Microbial stratification in low pH oxic and suboxic macroscopic growths along an acid mine drainage.</title>
        <authorList>
            <person name="Mendez-Garcia C."/>
            <person name="Mesa V."/>
            <person name="Sprenger R.R."/>
            <person name="Richter M."/>
            <person name="Diez M.S."/>
            <person name="Solano J."/>
            <person name="Bargiela R."/>
            <person name="Golyshina O.V."/>
            <person name="Manteca A."/>
            <person name="Ramos J.L."/>
            <person name="Gallego J.R."/>
            <person name="Llorente I."/>
            <person name="Martins Dos Santos V.A."/>
            <person name="Jensen O.N."/>
            <person name="Pelaez A.I."/>
            <person name="Sanchez J."/>
            <person name="Ferrer M."/>
        </authorList>
    </citation>
    <scope>NUCLEOTIDE SEQUENCE</scope>
</reference>
<accession>T1ANE4</accession>
<dbReference type="AlphaFoldDB" id="T1ANE4"/>
<evidence type="ECO:0000313" key="2">
    <source>
        <dbReference type="EMBL" id="EQD58927.1"/>
    </source>
</evidence>
<comment type="caution">
    <text evidence="2">The sequence shown here is derived from an EMBL/GenBank/DDBJ whole genome shotgun (WGS) entry which is preliminary data.</text>
</comment>
<name>T1ANE4_9ZZZZ</name>